<keyword evidence="1" id="KW-0472">Membrane</keyword>
<protein>
    <submittedName>
        <fullName evidence="2">Uncharacterized protein</fullName>
    </submittedName>
</protein>
<evidence type="ECO:0000256" key="1">
    <source>
        <dbReference type="SAM" id="Phobius"/>
    </source>
</evidence>
<dbReference type="RefSeq" id="XP_046064587.1">
    <property type="nucleotide sequence ID" value="XM_046206280.1"/>
</dbReference>
<keyword evidence="1" id="KW-0812">Transmembrane</keyword>
<accession>A0A9P8PFG1</accession>
<dbReference type="EMBL" id="JAEUBE010000070">
    <property type="protein sequence ID" value="KAH3671288.1"/>
    <property type="molecule type" value="Genomic_DNA"/>
</dbReference>
<proteinExistence type="predicted"/>
<dbReference type="OrthoDB" id="3999982at2759"/>
<feature type="transmembrane region" description="Helical" evidence="1">
    <location>
        <begin position="12"/>
        <end position="31"/>
    </location>
</feature>
<organism evidence="2 3">
    <name type="scientific">Ogataea philodendri</name>
    <dbReference type="NCBI Taxonomy" id="1378263"/>
    <lineage>
        <taxon>Eukaryota</taxon>
        <taxon>Fungi</taxon>
        <taxon>Dikarya</taxon>
        <taxon>Ascomycota</taxon>
        <taxon>Saccharomycotina</taxon>
        <taxon>Pichiomycetes</taxon>
        <taxon>Pichiales</taxon>
        <taxon>Pichiaceae</taxon>
        <taxon>Ogataea</taxon>
    </lineage>
</organism>
<reference evidence="2" key="2">
    <citation type="submission" date="2021-01" db="EMBL/GenBank/DDBJ databases">
        <authorList>
            <person name="Schikora-Tamarit M.A."/>
        </authorList>
    </citation>
    <scope>NUCLEOTIDE SEQUENCE</scope>
    <source>
        <strain evidence="2">CBS6075</strain>
    </source>
</reference>
<sequence length="105" mass="11960">MSSAPTLPSLKQFWKQTLFLATLAVGTAVFVKSKVTIRRKQQYIKETSSFDSKQKKQIADVKPGFPEQSSDQELYKRKSEFEGAGSSYMSRKQGDKLAFWGRSRD</sequence>
<dbReference type="AlphaFoldDB" id="A0A9P8PFG1"/>
<evidence type="ECO:0000313" key="2">
    <source>
        <dbReference type="EMBL" id="KAH3671288.1"/>
    </source>
</evidence>
<reference evidence="2" key="1">
    <citation type="journal article" date="2021" name="Open Biol.">
        <title>Shared evolutionary footprints suggest mitochondrial oxidative damage underlies multiple complex I losses in fungi.</title>
        <authorList>
            <person name="Schikora-Tamarit M.A."/>
            <person name="Marcet-Houben M."/>
            <person name="Nosek J."/>
            <person name="Gabaldon T."/>
        </authorList>
    </citation>
    <scope>NUCLEOTIDE SEQUENCE</scope>
    <source>
        <strain evidence="2">CBS6075</strain>
    </source>
</reference>
<comment type="caution">
    <text evidence="2">The sequence shown here is derived from an EMBL/GenBank/DDBJ whole genome shotgun (WGS) entry which is preliminary data.</text>
</comment>
<evidence type="ECO:0000313" key="3">
    <source>
        <dbReference type="Proteomes" id="UP000769157"/>
    </source>
</evidence>
<gene>
    <name evidence="2" type="ORF">OGAPHI_000511</name>
</gene>
<keyword evidence="3" id="KW-1185">Reference proteome</keyword>
<keyword evidence="1" id="KW-1133">Transmembrane helix</keyword>
<dbReference type="Proteomes" id="UP000769157">
    <property type="component" value="Unassembled WGS sequence"/>
</dbReference>
<name>A0A9P8PFG1_9ASCO</name>
<dbReference type="GeneID" id="70232479"/>